<keyword evidence="1" id="KW-0812">Transmembrane</keyword>
<protein>
    <submittedName>
        <fullName evidence="2">Uncharacterized protein</fullName>
    </submittedName>
</protein>
<feature type="transmembrane region" description="Helical" evidence="1">
    <location>
        <begin position="6"/>
        <end position="27"/>
    </location>
</feature>
<keyword evidence="1" id="KW-1133">Transmembrane helix</keyword>
<comment type="caution">
    <text evidence="2">The sequence shown here is derived from an EMBL/GenBank/DDBJ whole genome shotgun (WGS) entry which is preliminary data.</text>
</comment>
<feature type="transmembrane region" description="Helical" evidence="1">
    <location>
        <begin position="72"/>
        <end position="91"/>
    </location>
</feature>
<evidence type="ECO:0000313" key="2">
    <source>
        <dbReference type="EMBL" id="OUJ68580.1"/>
    </source>
</evidence>
<reference evidence="2 3" key="1">
    <citation type="submission" date="2017-01" db="EMBL/GenBank/DDBJ databases">
        <title>A new Hymenobacter.</title>
        <authorList>
            <person name="Liang Y."/>
            <person name="Feng F."/>
        </authorList>
    </citation>
    <scope>NUCLEOTIDE SEQUENCE [LARGE SCALE GENOMIC DNA]</scope>
    <source>
        <strain evidence="2">MIMBbqt21</strain>
    </source>
</reference>
<keyword evidence="3" id="KW-1185">Reference proteome</keyword>
<dbReference type="OrthoDB" id="9988256at2"/>
<name>A0A243W5A6_9BACT</name>
<proteinExistence type="predicted"/>
<gene>
    <name evidence="2" type="ORF">BXP70_27860</name>
</gene>
<organism evidence="2 3">
    <name type="scientific">Hymenobacter crusticola</name>
    <dbReference type="NCBI Taxonomy" id="1770526"/>
    <lineage>
        <taxon>Bacteria</taxon>
        <taxon>Pseudomonadati</taxon>
        <taxon>Bacteroidota</taxon>
        <taxon>Cytophagia</taxon>
        <taxon>Cytophagales</taxon>
        <taxon>Hymenobacteraceae</taxon>
        <taxon>Hymenobacter</taxon>
    </lineage>
</organism>
<dbReference type="AlphaFoldDB" id="A0A243W5A6"/>
<evidence type="ECO:0000313" key="3">
    <source>
        <dbReference type="Proteomes" id="UP000194873"/>
    </source>
</evidence>
<keyword evidence="1" id="KW-0472">Membrane</keyword>
<evidence type="ECO:0000256" key="1">
    <source>
        <dbReference type="SAM" id="Phobius"/>
    </source>
</evidence>
<dbReference type="EMBL" id="MTSE01000049">
    <property type="protein sequence ID" value="OUJ68580.1"/>
    <property type="molecule type" value="Genomic_DNA"/>
</dbReference>
<dbReference type="Proteomes" id="UP000194873">
    <property type="component" value="Unassembled WGS sequence"/>
</dbReference>
<sequence>MPVKPYLPSLVIGTWLLSLGFVLLTLTTPLEFTPLPLGNLPRLGLWGLVFPACQMLWQRTGVLRGLWRTLPWLLWGPLLVLQSGWFLLLLLSFEQRAMLEPTTSMFARPQVWRTKRVLFRRGLQVVAMQQIDPLELYPRSFRTALLTPVFPGLQWATRLTDNQLLDASWQVSDLADVQASPQIGRQLLQLSRDSTLHRLLRPSIQQAWRRHQEAVRYYPPVK</sequence>
<dbReference type="RefSeq" id="WP_086597389.1">
    <property type="nucleotide sequence ID" value="NZ_MTSE01000049.1"/>
</dbReference>
<accession>A0A243W5A6</accession>